<dbReference type="EMBL" id="WMQE01000054">
    <property type="protein sequence ID" value="MTK22738.1"/>
    <property type="molecule type" value="Genomic_DNA"/>
</dbReference>
<sequence>MDESAEKSYKCRSKIDQEQELMLREHNLKLQTLDNTVNIQSHQLKGIEGEVKELKLMLLEMQSSNKILIYIASVMTTAIVTQIVTQLFN</sequence>
<proteinExistence type="predicted"/>
<protein>
    <submittedName>
        <fullName evidence="2">Uncharacterized protein</fullName>
    </submittedName>
</protein>
<keyword evidence="1" id="KW-1133">Transmembrane helix</keyword>
<dbReference type="Proteomes" id="UP000487649">
    <property type="component" value="Unassembled WGS sequence"/>
</dbReference>
<comment type="caution">
    <text evidence="2">The sequence shown here is derived from an EMBL/GenBank/DDBJ whole genome shotgun (WGS) entry which is preliminary data.</text>
</comment>
<organism evidence="2 3">
    <name type="scientific">Turicibacter sanguinis</name>
    <dbReference type="NCBI Taxonomy" id="154288"/>
    <lineage>
        <taxon>Bacteria</taxon>
        <taxon>Bacillati</taxon>
        <taxon>Bacillota</taxon>
        <taxon>Erysipelotrichia</taxon>
        <taxon>Erysipelotrichales</taxon>
        <taxon>Turicibacteraceae</taxon>
        <taxon>Turicibacter</taxon>
    </lineage>
</organism>
<feature type="transmembrane region" description="Helical" evidence="1">
    <location>
        <begin position="67"/>
        <end position="88"/>
    </location>
</feature>
<reference evidence="2 3" key="1">
    <citation type="journal article" date="2019" name="Nat. Med.">
        <title>A library of human gut bacterial isolates paired with longitudinal multiomics data enables mechanistic microbiome research.</title>
        <authorList>
            <person name="Poyet M."/>
            <person name="Groussin M."/>
            <person name="Gibbons S.M."/>
            <person name="Avila-Pacheco J."/>
            <person name="Jiang X."/>
            <person name="Kearney S.M."/>
            <person name="Perrotta A.R."/>
            <person name="Berdy B."/>
            <person name="Zhao S."/>
            <person name="Lieberman T.D."/>
            <person name="Swanson P.K."/>
            <person name="Smith M."/>
            <person name="Roesemann S."/>
            <person name="Alexander J.E."/>
            <person name="Rich S.A."/>
            <person name="Livny J."/>
            <person name="Vlamakis H."/>
            <person name="Clish C."/>
            <person name="Bullock K."/>
            <person name="Deik A."/>
            <person name="Scott J."/>
            <person name="Pierce K.A."/>
            <person name="Xavier R.J."/>
            <person name="Alm E.J."/>
        </authorList>
    </citation>
    <scope>NUCLEOTIDE SEQUENCE [LARGE SCALE GENOMIC DNA]</scope>
    <source>
        <strain evidence="2 3">BIOML-A198</strain>
    </source>
</reference>
<evidence type="ECO:0000256" key="1">
    <source>
        <dbReference type="SAM" id="Phobius"/>
    </source>
</evidence>
<keyword evidence="1" id="KW-0812">Transmembrane</keyword>
<evidence type="ECO:0000313" key="3">
    <source>
        <dbReference type="Proteomes" id="UP000487649"/>
    </source>
</evidence>
<accession>A0A9X5APR4</accession>
<evidence type="ECO:0000313" key="2">
    <source>
        <dbReference type="EMBL" id="MTK22738.1"/>
    </source>
</evidence>
<keyword evidence="1" id="KW-0472">Membrane</keyword>
<dbReference type="AlphaFoldDB" id="A0A9X5APR4"/>
<name>A0A9X5APR4_9FIRM</name>
<gene>
    <name evidence="2" type="ORF">GMA92_15180</name>
</gene>